<accession>A0ACC0CV28</accession>
<keyword evidence="2" id="KW-1185">Reference proteome</keyword>
<reference evidence="1 2" key="1">
    <citation type="journal article" date="2022" name="New Phytol.">
        <title>Ecological generalism drives hyperdiversity of secondary metabolite gene clusters in xylarialean endophytes.</title>
        <authorList>
            <person name="Franco M.E.E."/>
            <person name="Wisecaver J.H."/>
            <person name="Arnold A.E."/>
            <person name="Ju Y.M."/>
            <person name="Slot J.C."/>
            <person name="Ahrendt S."/>
            <person name="Moore L.P."/>
            <person name="Eastman K.E."/>
            <person name="Scott K."/>
            <person name="Konkel Z."/>
            <person name="Mondo S.J."/>
            <person name="Kuo A."/>
            <person name="Hayes R.D."/>
            <person name="Haridas S."/>
            <person name="Andreopoulos B."/>
            <person name="Riley R."/>
            <person name="LaButti K."/>
            <person name="Pangilinan J."/>
            <person name="Lipzen A."/>
            <person name="Amirebrahimi M."/>
            <person name="Yan J."/>
            <person name="Adam C."/>
            <person name="Keymanesh K."/>
            <person name="Ng V."/>
            <person name="Louie K."/>
            <person name="Northen T."/>
            <person name="Drula E."/>
            <person name="Henrissat B."/>
            <person name="Hsieh H.M."/>
            <person name="Youens-Clark K."/>
            <person name="Lutzoni F."/>
            <person name="Miadlikowska J."/>
            <person name="Eastwood D.C."/>
            <person name="Hamelin R.C."/>
            <person name="Grigoriev I.V."/>
            <person name="U'Ren J.M."/>
        </authorList>
    </citation>
    <scope>NUCLEOTIDE SEQUENCE [LARGE SCALE GENOMIC DNA]</scope>
    <source>
        <strain evidence="1 2">ER1909</strain>
    </source>
</reference>
<name>A0ACC0CV28_9PEZI</name>
<proteinExistence type="predicted"/>
<gene>
    <name evidence="1" type="ORF">F4821DRAFT_242970</name>
</gene>
<comment type="caution">
    <text evidence="1">The sequence shown here is derived from an EMBL/GenBank/DDBJ whole genome shotgun (WGS) entry which is preliminary data.</text>
</comment>
<sequence length="62" mass="6917">MDAWDLFFWVCHLALATSCTFIIFSLSMIPPESLVSSDMFKPNHQGFLYSLGCGVLLGMVLD</sequence>
<evidence type="ECO:0000313" key="2">
    <source>
        <dbReference type="Proteomes" id="UP001497680"/>
    </source>
</evidence>
<dbReference type="EMBL" id="MU394338">
    <property type="protein sequence ID" value="KAI6084358.1"/>
    <property type="molecule type" value="Genomic_DNA"/>
</dbReference>
<evidence type="ECO:0000313" key="1">
    <source>
        <dbReference type="EMBL" id="KAI6084358.1"/>
    </source>
</evidence>
<organism evidence="1 2">
    <name type="scientific">Hypoxylon rubiginosum</name>
    <dbReference type="NCBI Taxonomy" id="110542"/>
    <lineage>
        <taxon>Eukaryota</taxon>
        <taxon>Fungi</taxon>
        <taxon>Dikarya</taxon>
        <taxon>Ascomycota</taxon>
        <taxon>Pezizomycotina</taxon>
        <taxon>Sordariomycetes</taxon>
        <taxon>Xylariomycetidae</taxon>
        <taxon>Xylariales</taxon>
        <taxon>Hypoxylaceae</taxon>
        <taxon>Hypoxylon</taxon>
    </lineage>
</organism>
<protein>
    <submittedName>
        <fullName evidence="1">Uncharacterized protein</fullName>
    </submittedName>
</protein>
<dbReference type="Proteomes" id="UP001497680">
    <property type="component" value="Unassembled WGS sequence"/>
</dbReference>